<dbReference type="EMBL" id="FPKX01000004">
    <property type="protein sequence ID" value="SFZ97360.1"/>
    <property type="molecule type" value="Genomic_DNA"/>
</dbReference>
<accession>A0A1W1EBE8</accession>
<organism evidence="1">
    <name type="scientific">hydrothermal vent metagenome</name>
    <dbReference type="NCBI Taxonomy" id="652676"/>
    <lineage>
        <taxon>unclassified sequences</taxon>
        <taxon>metagenomes</taxon>
        <taxon>ecological metagenomes</taxon>
    </lineage>
</organism>
<gene>
    <name evidence="1" type="ORF">MNB_SV-5-289</name>
</gene>
<dbReference type="AlphaFoldDB" id="A0A1W1EBE8"/>
<protein>
    <submittedName>
        <fullName evidence="1">Uncharacterized protein</fullName>
    </submittedName>
</protein>
<proteinExistence type="predicted"/>
<evidence type="ECO:0000313" key="1">
    <source>
        <dbReference type="EMBL" id="SFZ97360.1"/>
    </source>
</evidence>
<name>A0A1W1EBE8_9ZZZZ</name>
<sequence>MQMVKKAVLFLLVFWFATLIFMPKKQLYYTLENELLKQDIVINEESIDEGIFSLNIKGAKVYAKGINIASVDEISIFTLLFYNSVNVKNILFDDSLKNFVPSKVDKTVAINSILSPSKVFITTLGTFGLAEGVVDLGTNNLRIDIVDEKDIKTIKSQLKKDEKGLYYETSF</sequence>
<reference evidence="1" key="1">
    <citation type="submission" date="2016-10" db="EMBL/GenBank/DDBJ databases">
        <authorList>
            <person name="de Groot N.N."/>
        </authorList>
    </citation>
    <scope>NUCLEOTIDE SEQUENCE</scope>
</reference>